<evidence type="ECO:0000313" key="3">
    <source>
        <dbReference type="EMBL" id="KAJ5557129.1"/>
    </source>
</evidence>
<dbReference type="InterPro" id="IPR018825">
    <property type="entry name" value="DUF2427"/>
</dbReference>
<keyword evidence="4" id="KW-1185">Reference proteome</keyword>
<sequence>MMTGYMDAGAAAMATVSHINSNGRMSYFTYGKHSDTIMAHMALMMLGWCLILPAAVVLSITRSRLALLSQFIFLLFNTLGLLLGIVYNSQTPDLYKNNAHHKIGWIGTWVIGAHVILALIFTYFGRGESQSMYKSVFNHTTGAMHDYCSPKDNCQSNESNSPSHGFESSFCGSITEYSGLEKNKEEPLEQLAAPRVWFRNTLVDQFLYTRIPGMVNCVLRISNVVYNVIDRTILPFGFIAIATGAVTYGGIMRDCNVLDRLVQCVKDGILFWYAMPMPGCFLNFWEDLGRA</sequence>
<feature type="domain" description="DUF2427" evidence="2">
    <location>
        <begin position="25"/>
        <end position="123"/>
    </location>
</feature>
<dbReference type="PANTHER" id="PTHR31685">
    <property type="entry name" value="INTEGRAL MEMBRANE PROTEIN (AFU_ORTHOLOGUE AFUA_6G12730)-RELATED"/>
    <property type="match status" value="1"/>
</dbReference>
<dbReference type="PANTHER" id="PTHR31685:SF3">
    <property type="entry name" value="INTEGRAL MEMBRANE PROTEIN (AFU_ORTHOLOGUE AFUA_6G12730)"/>
    <property type="match status" value="1"/>
</dbReference>
<proteinExistence type="predicted"/>
<keyword evidence="1" id="KW-0472">Membrane</keyword>
<reference evidence="3 4" key="1">
    <citation type="journal article" date="2023" name="IMA Fungus">
        <title>Comparative genomic study of the Penicillium genus elucidates a diverse pangenome and 15 lateral gene transfer events.</title>
        <authorList>
            <person name="Petersen C."/>
            <person name="Sorensen T."/>
            <person name="Nielsen M.R."/>
            <person name="Sondergaard T.E."/>
            <person name="Sorensen J.L."/>
            <person name="Fitzpatrick D.A."/>
            <person name="Frisvad J.C."/>
            <person name="Nielsen K.L."/>
        </authorList>
    </citation>
    <scope>NUCLEOTIDE SEQUENCE [LARGE SCALE GENOMIC DNA]</scope>
    <source>
        <strain evidence="3 4">IBT 35679</strain>
    </source>
</reference>
<name>A0AAD6D7C7_9EURO</name>
<organism evidence="3 4">
    <name type="scientific">Penicillium frequentans</name>
    <dbReference type="NCBI Taxonomy" id="3151616"/>
    <lineage>
        <taxon>Eukaryota</taxon>
        <taxon>Fungi</taxon>
        <taxon>Dikarya</taxon>
        <taxon>Ascomycota</taxon>
        <taxon>Pezizomycotina</taxon>
        <taxon>Eurotiomycetes</taxon>
        <taxon>Eurotiomycetidae</taxon>
        <taxon>Eurotiales</taxon>
        <taxon>Aspergillaceae</taxon>
        <taxon>Penicillium</taxon>
    </lineage>
</organism>
<comment type="caution">
    <text evidence="3">The sequence shown here is derived from an EMBL/GenBank/DDBJ whole genome shotgun (WGS) entry which is preliminary data.</text>
</comment>
<keyword evidence="1" id="KW-0812">Transmembrane</keyword>
<evidence type="ECO:0000256" key="1">
    <source>
        <dbReference type="SAM" id="Phobius"/>
    </source>
</evidence>
<feature type="transmembrane region" description="Helical" evidence="1">
    <location>
        <begin position="106"/>
        <end position="125"/>
    </location>
</feature>
<dbReference type="AlphaFoldDB" id="A0AAD6D7C7"/>
<feature type="transmembrane region" description="Helical" evidence="1">
    <location>
        <begin position="37"/>
        <end position="58"/>
    </location>
</feature>
<protein>
    <submittedName>
        <fullName evidence="3">Integral membrane protein</fullName>
    </submittedName>
</protein>
<feature type="transmembrane region" description="Helical" evidence="1">
    <location>
        <begin position="65"/>
        <end position="86"/>
    </location>
</feature>
<dbReference type="EMBL" id="JAQIZZ010000001">
    <property type="protein sequence ID" value="KAJ5557129.1"/>
    <property type="molecule type" value="Genomic_DNA"/>
</dbReference>
<keyword evidence="1" id="KW-1133">Transmembrane helix</keyword>
<accession>A0AAD6D7C7</accession>
<evidence type="ECO:0000259" key="2">
    <source>
        <dbReference type="Pfam" id="PF10348"/>
    </source>
</evidence>
<dbReference type="Pfam" id="PF10348">
    <property type="entry name" value="DUF2427"/>
    <property type="match status" value="1"/>
</dbReference>
<evidence type="ECO:0000313" key="4">
    <source>
        <dbReference type="Proteomes" id="UP001220324"/>
    </source>
</evidence>
<dbReference type="Proteomes" id="UP001220324">
    <property type="component" value="Unassembled WGS sequence"/>
</dbReference>
<gene>
    <name evidence="3" type="ORF">N7494_001044</name>
</gene>